<dbReference type="Gene3D" id="1.10.357.50">
    <property type="match status" value="1"/>
</dbReference>
<sequence>MQLKRYEEQNLMEIVRGMILLLHRRFPQEANMGLISAYCMWMRLSEDLSAALEQHANSPNRYCKTSEYMNLCFKVKWFYNTRIADVPELKDVVPAYPSWFEPFVMQWLNENDEISMDFLRNAYQRDKKDGFHRSSGQALFSNSVVDVFTQLNQCFDIMKKLECPDPVVNDRFLNRFSQVRAANVKLGNFAS</sequence>
<dbReference type="Proteomes" id="UP000274429">
    <property type="component" value="Unassembled WGS sequence"/>
</dbReference>
<dbReference type="GO" id="GO:0005516">
    <property type="term" value="F:calmodulin binding"/>
    <property type="evidence" value="ECO:0007669"/>
    <property type="project" value="TreeGrafter"/>
</dbReference>
<dbReference type="Pfam" id="PF06292">
    <property type="entry name" value="MUN"/>
    <property type="match status" value="1"/>
</dbReference>
<dbReference type="GO" id="GO:0019992">
    <property type="term" value="F:diacylglycerol binding"/>
    <property type="evidence" value="ECO:0007669"/>
    <property type="project" value="InterPro"/>
</dbReference>
<dbReference type="GO" id="GO:0043195">
    <property type="term" value="C:terminal bouton"/>
    <property type="evidence" value="ECO:0007669"/>
    <property type="project" value="TreeGrafter"/>
</dbReference>
<organism evidence="6">
    <name type="scientific">Hydatigena taeniaeformis</name>
    <name type="common">Feline tapeworm</name>
    <name type="synonym">Taenia taeniaeformis</name>
    <dbReference type="NCBI Taxonomy" id="6205"/>
    <lineage>
        <taxon>Eukaryota</taxon>
        <taxon>Metazoa</taxon>
        <taxon>Spiralia</taxon>
        <taxon>Lophotrochozoa</taxon>
        <taxon>Platyhelminthes</taxon>
        <taxon>Cestoda</taxon>
        <taxon>Eucestoda</taxon>
        <taxon>Cyclophyllidea</taxon>
        <taxon>Taeniidae</taxon>
        <taxon>Hydatigera</taxon>
    </lineage>
</organism>
<dbReference type="InterPro" id="IPR010439">
    <property type="entry name" value="MUN_dom"/>
</dbReference>
<dbReference type="GO" id="GO:0017075">
    <property type="term" value="F:syntaxin-1 binding"/>
    <property type="evidence" value="ECO:0007669"/>
    <property type="project" value="TreeGrafter"/>
</dbReference>
<evidence type="ECO:0000313" key="6">
    <source>
        <dbReference type="WBParaSite" id="TTAC_0001103201-mRNA-1"/>
    </source>
</evidence>
<accession>A0A0R3XBV5</accession>
<dbReference type="PANTHER" id="PTHR10480:SF12">
    <property type="entry name" value="UNC-13, ISOFORM E"/>
    <property type="match status" value="1"/>
</dbReference>
<dbReference type="GO" id="GO:0016081">
    <property type="term" value="P:synaptic vesicle docking"/>
    <property type="evidence" value="ECO:0007669"/>
    <property type="project" value="TreeGrafter"/>
</dbReference>
<keyword evidence="2" id="KW-0863">Zinc-finger</keyword>
<dbReference type="OrthoDB" id="5831756at2759"/>
<dbReference type="InterPro" id="IPR014770">
    <property type="entry name" value="Munc13_1"/>
</dbReference>
<feature type="domain" description="MHD1" evidence="3">
    <location>
        <begin position="46"/>
        <end position="191"/>
    </location>
</feature>
<reference evidence="4 5" key="2">
    <citation type="submission" date="2018-11" db="EMBL/GenBank/DDBJ databases">
        <authorList>
            <consortium name="Pathogen Informatics"/>
        </authorList>
    </citation>
    <scope>NUCLEOTIDE SEQUENCE [LARGE SCALE GENOMIC DNA]</scope>
</reference>
<evidence type="ECO:0000313" key="4">
    <source>
        <dbReference type="EMBL" id="VDM35995.1"/>
    </source>
</evidence>
<dbReference type="GO" id="GO:0099525">
    <property type="term" value="P:presynaptic dense core vesicle exocytosis"/>
    <property type="evidence" value="ECO:0007669"/>
    <property type="project" value="TreeGrafter"/>
</dbReference>
<evidence type="ECO:0000256" key="1">
    <source>
        <dbReference type="ARBA" id="ARBA00022737"/>
    </source>
</evidence>
<gene>
    <name evidence="4" type="ORF">TTAC_LOCUS11015</name>
</gene>
<dbReference type="GO" id="GO:0035249">
    <property type="term" value="P:synaptic transmission, glutamatergic"/>
    <property type="evidence" value="ECO:0007669"/>
    <property type="project" value="TreeGrafter"/>
</dbReference>
<protein>
    <submittedName>
        <fullName evidence="6">MHD1 domain-containing protein</fullName>
    </submittedName>
</protein>
<dbReference type="GO" id="GO:0016082">
    <property type="term" value="P:synaptic vesicle priming"/>
    <property type="evidence" value="ECO:0007669"/>
    <property type="project" value="TreeGrafter"/>
</dbReference>
<keyword evidence="2" id="KW-0862">Zinc</keyword>
<proteinExistence type="predicted"/>
<dbReference type="PROSITE" id="PS51258">
    <property type="entry name" value="MHD1"/>
    <property type="match status" value="1"/>
</dbReference>
<dbReference type="GO" id="GO:0098831">
    <property type="term" value="C:presynaptic active zone cytoplasmic component"/>
    <property type="evidence" value="ECO:0007669"/>
    <property type="project" value="TreeGrafter"/>
</dbReference>
<keyword evidence="2" id="KW-0479">Metal-binding</keyword>
<dbReference type="InterPro" id="IPR027080">
    <property type="entry name" value="Unc-13"/>
</dbReference>
<dbReference type="EMBL" id="UYWX01022740">
    <property type="protein sequence ID" value="VDM35995.1"/>
    <property type="molecule type" value="Genomic_DNA"/>
</dbReference>
<evidence type="ECO:0000259" key="3">
    <source>
        <dbReference type="PROSITE" id="PS51258"/>
    </source>
</evidence>
<dbReference type="PANTHER" id="PTHR10480">
    <property type="entry name" value="PROTEIN UNC-13 HOMOLOG"/>
    <property type="match status" value="1"/>
</dbReference>
<dbReference type="GO" id="GO:0008270">
    <property type="term" value="F:zinc ion binding"/>
    <property type="evidence" value="ECO:0007669"/>
    <property type="project" value="UniProtKB-KW"/>
</dbReference>
<keyword evidence="1" id="KW-0677">Repeat</keyword>
<evidence type="ECO:0000313" key="5">
    <source>
        <dbReference type="Proteomes" id="UP000274429"/>
    </source>
</evidence>
<reference evidence="6" key="1">
    <citation type="submission" date="2017-02" db="UniProtKB">
        <authorList>
            <consortium name="WormBaseParasite"/>
        </authorList>
    </citation>
    <scope>IDENTIFICATION</scope>
</reference>
<keyword evidence="5" id="KW-1185">Reference proteome</keyword>
<name>A0A0R3XBV5_HYDTA</name>
<dbReference type="STRING" id="6205.A0A0R3XBV5"/>
<dbReference type="GO" id="GO:0031594">
    <property type="term" value="C:neuromuscular junction"/>
    <property type="evidence" value="ECO:0007669"/>
    <property type="project" value="TreeGrafter"/>
</dbReference>
<dbReference type="GO" id="GO:0061789">
    <property type="term" value="P:dense core granule priming"/>
    <property type="evidence" value="ECO:0007669"/>
    <property type="project" value="TreeGrafter"/>
</dbReference>
<dbReference type="AlphaFoldDB" id="A0A0R3XBV5"/>
<dbReference type="WBParaSite" id="TTAC_0001103201-mRNA-1">
    <property type="protein sequence ID" value="TTAC_0001103201-mRNA-1"/>
    <property type="gene ID" value="TTAC_0001103201"/>
</dbReference>
<dbReference type="GO" id="GO:0042734">
    <property type="term" value="C:presynaptic membrane"/>
    <property type="evidence" value="ECO:0007669"/>
    <property type="project" value="TreeGrafter"/>
</dbReference>
<evidence type="ECO:0000256" key="2">
    <source>
        <dbReference type="ARBA" id="ARBA00022771"/>
    </source>
</evidence>
<dbReference type="GO" id="GO:0030672">
    <property type="term" value="C:synaptic vesicle membrane"/>
    <property type="evidence" value="ECO:0007669"/>
    <property type="project" value="TreeGrafter"/>
</dbReference>